<dbReference type="RefSeq" id="WP_343499568.1">
    <property type="nucleotide sequence ID" value="NZ_CP154792.1"/>
</dbReference>
<proteinExistence type="predicted"/>
<gene>
    <name evidence="1" type="ORF">AAIK43_14345</name>
</gene>
<name>A0ABZ3GEF8_ACHDE</name>
<organism evidence="1 2">
    <name type="scientific">Achromobacter denitrificans</name>
    <name type="common">Alcaligenes denitrificans</name>
    <dbReference type="NCBI Taxonomy" id="32002"/>
    <lineage>
        <taxon>Bacteria</taxon>
        <taxon>Pseudomonadati</taxon>
        <taxon>Pseudomonadota</taxon>
        <taxon>Betaproteobacteria</taxon>
        <taxon>Burkholderiales</taxon>
        <taxon>Alcaligenaceae</taxon>
        <taxon>Achromobacter</taxon>
    </lineage>
</organism>
<keyword evidence="2" id="KW-1185">Reference proteome</keyword>
<sequence length="114" mass="13126">MRLIGSLLEQSSREELTISWVGLRRPENRLLSIIEAQVGLISSAFVLNWTPEESEDFYVILVNDSSVVFLEVGRSNGDLVKFESIGVKEYERSLRSRQQRIRFWVALDLACHVK</sequence>
<dbReference type="EMBL" id="CP154792">
    <property type="protein sequence ID" value="XAN19176.1"/>
    <property type="molecule type" value="Genomic_DNA"/>
</dbReference>
<reference evidence="1 2" key="1">
    <citation type="submission" date="2024-05" db="EMBL/GenBank/DDBJ databases">
        <title>Achromobacter denitrificans. BP1, complete genome.</title>
        <authorList>
            <person name="Zhang B."/>
        </authorList>
    </citation>
    <scope>NUCLEOTIDE SEQUENCE [LARGE SCALE GENOMIC DNA]</scope>
    <source>
        <strain evidence="1 2">BP1</strain>
    </source>
</reference>
<evidence type="ECO:0000313" key="1">
    <source>
        <dbReference type="EMBL" id="XAN19176.1"/>
    </source>
</evidence>
<accession>A0ABZ3GEF8</accession>
<dbReference type="Proteomes" id="UP001446337">
    <property type="component" value="Chromosome"/>
</dbReference>
<protein>
    <submittedName>
        <fullName evidence="1">Uncharacterized protein</fullName>
    </submittedName>
</protein>
<evidence type="ECO:0000313" key="2">
    <source>
        <dbReference type="Proteomes" id="UP001446337"/>
    </source>
</evidence>